<protein>
    <submittedName>
        <fullName evidence="2">Serine incorporator 4</fullName>
    </submittedName>
</protein>
<dbReference type="PANTHER" id="PTHR38226:SF3">
    <property type="entry name" value="(WILD MALAYSIAN BANANA) HYPOTHETICAL PROTEIN"/>
    <property type="match status" value="1"/>
</dbReference>
<feature type="domain" description="DUF7392" evidence="1">
    <location>
        <begin position="75"/>
        <end position="187"/>
    </location>
</feature>
<sequence>MACFVPFNNKNLDTSFFIFRPTVVLVDDFVDELKKFSSCAQSLGCVRSSIFRSIHGNMLSMLSNLSSMAIITEHSFFDAYAGESIDGSSAAKFSTGDIISMNVAATTSSDLYDLSYGILAIFKSRFQNIEGITASVCLRCEIMPRVVWLNVWKSLQLCYSWILNKESRKSMLLYLDRFSVNLKYDIFRVIHVSGDHNGLNFQSSSANQLLENGKESTGTGSAELRYAANEPCIAVFSNYISCFVNSVYKFYNIFVNYLRELIFLEYD</sequence>
<gene>
    <name evidence="2" type="ORF">O6P43_013018</name>
</gene>
<dbReference type="PANTHER" id="PTHR38226">
    <property type="entry name" value="(WILD MALAYSIAN BANANA) HYPOTHETICAL PROTEIN"/>
    <property type="match status" value="1"/>
</dbReference>
<reference evidence="2" key="1">
    <citation type="journal article" date="2023" name="Science">
        <title>Elucidation of the pathway for biosynthesis of saponin adjuvants from the soapbark tree.</title>
        <authorList>
            <person name="Reed J."/>
            <person name="Orme A."/>
            <person name="El-Demerdash A."/>
            <person name="Owen C."/>
            <person name="Martin L.B.B."/>
            <person name="Misra R.C."/>
            <person name="Kikuchi S."/>
            <person name="Rejzek M."/>
            <person name="Martin A.C."/>
            <person name="Harkess A."/>
            <person name="Leebens-Mack J."/>
            <person name="Louveau T."/>
            <person name="Stephenson M.J."/>
            <person name="Osbourn A."/>
        </authorList>
    </citation>
    <scope>NUCLEOTIDE SEQUENCE</scope>
    <source>
        <strain evidence="2">S10</strain>
    </source>
</reference>
<dbReference type="InterPro" id="IPR055816">
    <property type="entry name" value="DUF7392"/>
</dbReference>
<name>A0AAD7PUT2_QUISA</name>
<proteinExistence type="predicted"/>
<evidence type="ECO:0000259" key="1">
    <source>
        <dbReference type="Pfam" id="PF24118"/>
    </source>
</evidence>
<dbReference type="AlphaFoldDB" id="A0AAD7PUT2"/>
<dbReference type="Pfam" id="PF24118">
    <property type="entry name" value="DUF7392"/>
    <property type="match status" value="1"/>
</dbReference>
<accession>A0AAD7PUT2</accession>
<comment type="caution">
    <text evidence="2">The sequence shown here is derived from an EMBL/GenBank/DDBJ whole genome shotgun (WGS) entry which is preliminary data.</text>
</comment>
<evidence type="ECO:0000313" key="3">
    <source>
        <dbReference type="Proteomes" id="UP001163823"/>
    </source>
</evidence>
<organism evidence="2 3">
    <name type="scientific">Quillaja saponaria</name>
    <name type="common">Soap bark tree</name>
    <dbReference type="NCBI Taxonomy" id="32244"/>
    <lineage>
        <taxon>Eukaryota</taxon>
        <taxon>Viridiplantae</taxon>
        <taxon>Streptophyta</taxon>
        <taxon>Embryophyta</taxon>
        <taxon>Tracheophyta</taxon>
        <taxon>Spermatophyta</taxon>
        <taxon>Magnoliopsida</taxon>
        <taxon>eudicotyledons</taxon>
        <taxon>Gunneridae</taxon>
        <taxon>Pentapetalae</taxon>
        <taxon>rosids</taxon>
        <taxon>fabids</taxon>
        <taxon>Fabales</taxon>
        <taxon>Quillajaceae</taxon>
        <taxon>Quillaja</taxon>
    </lineage>
</organism>
<keyword evidence="3" id="KW-1185">Reference proteome</keyword>
<dbReference type="EMBL" id="JARAOO010000005">
    <property type="protein sequence ID" value="KAJ7968996.1"/>
    <property type="molecule type" value="Genomic_DNA"/>
</dbReference>
<evidence type="ECO:0000313" key="2">
    <source>
        <dbReference type="EMBL" id="KAJ7968996.1"/>
    </source>
</evidence>
<dbReference type="Proteomes" id="UP001163823">
    <property type="component" value="Chromosome 5"/>
</dbReference>